<dbReference type="EMBL" id="JAVREM010000020">
    <property type="protein sequence ID" value="MDT0320094.1"/>
    <property type="molecule type" value="Genomic_DNA"/>
</dbReference>
<dbReference type="Proteomes" id="UP001183420">
    <property type="component" value="Unassembled WGS sequence"/>
</dbReference>
<gene>
    <name evidence="2" type="ORF">RNC47_17305</name>
</gene>
<protein>
    <submittedName>
        <fullName evidence="2">Uncharacterized protein</fullName>
    </submittedName>
</protein>
<evidence type="ECO:0000256" key="1">
    <source>
        <dbReference type="SAM" id="MobiDB-lite"/>
    </source>
</evidence>
<keyword evidence="3" id="KW-1185">Reference proteome</keyword>
<accession>A0ABU2LR83</accession>
<feature type="region of interest" description="Disordered" evidence="1">
    <location>
        <begin position="1"/>
        <end position="26"/>
    </location>
</feature>
<name>A0ABU2LR83_9ACTN</name>
<proteinExistence type="predicted"/>
<reference evidence="3" key="1">
    <citation type="submission" date="2023-07" db="EMBL/GenBank/DDBJ databases">
        <title>30 novel species of actinomycetes from the DSMZ collection.</title>
        <authorList>
            <person name="Nouioui I."/>
        </authorList>
    </citation>
    <scope>NUCLEOTIDE SEQUENCE [LARGE SCALE GENOMIC DNA]</scope>
    <source>
        <strain evidence="3">DSM 44918</strain>
    </source>
</reference>
<dbReference type="RefSeq" id="WP_311599783.1">
    <property type="nucleotide sequence ID" value="NZ_JAVREM010000020.1"/>
</dbReference>
<organism evidence="2 3">
    <name type="scientific">Streptomyces millisiae</name>
    <dbReference type="NCBI Taxonomy" id="3075542"/>
    <lineage>
        <taxon>Bacteria</taxon>
        <taxon>Bacillati</taxon>
        <taxon>Actinomycetota</taxon>
        <taxon>Actinomycetes</taxon>
        <taxon>Kitasatosporales</taxon>
        <taxon>Streptomycetaceae</taxon>
        <taxon>Streptomyces</taxon>
    </lineage>
</organism>
<evidence type="ECO:0000313" key="3">
    <source>
        <dbReference type="Proteomes" id="UP001183420"/>
    </source>
</evidence>
<comment type="caution">
    <text evidence="2">The sequence shown here is derived from an EMBL/GenBank/DDBJ whole genome shotgun (WGS) entry which is preliminary data.</text>
</comment>
<evidence type="ECO:0000313" key="2">
    <source>
        <dbReference type="EMBL" id="MDT0320094.1"/>
    </source>
</evidence>
<sequence length="96" mass="11036">MIRDLRNVRPVTPSHESTPLSEEEERRVRDTLFRELGNAIADRGWTTFPAYTPEERRRLVAVGERLTAHWGRRVVVEAEDQCAMRLRLADAPAPLA</sequence>